<organism evidence="4 5">
    <name type="scientific">candidate division WWE3 bacterium CG_4_9_14_0_2_um_filter_48_10</name>
    <dbReference type="NCBI Taxonomy" id="1975078"/>
    <lineage>
        <taxon>Bacteria</taxon>
        <taxon>Katanobacteria</taxon>
    </lineage>
</organism>
<dbReference type="PANTHER" id="PTHR33490">
    <property type="entry name" value="BLR5614 PROTEIN-RELATED"/>
    <property type="match status" value="1"/>
</dbReference>
<evidence type="ECO:0000313" key="4">
    <source>
        <dbReference type="EMBL" id="PJC23144.1"/>
    </source>
</evidence>
<evidence type="ECO:0000259" key="3">
    <source>
        <dbReference type="SMART" id="SM00460"/>
    </source>
</evidence>
<dbReference type="SMART" id="SM00460">
    <property type="entry name" value="TGc"/>
    <property type="match status" value="1"/>
</dbReference>
<evidence type="ECO:0000256" key="1">
    <source>
        <dbReference type="SAM" id="Phobius"/>
    </source>
</evidence>
<feature type="chain" id="PRO_5014773314" description="Transglutaminase-like domain-containing protein" evidence="2">
    <location>
        <begin position="31"/>
        <end position="642"/>
    </location>
</feature>
<dbReference type="Proteomes" id="UP000228781">
    <property type="component" value="Unassembled WGS sequence"/>
</dbReference>
<evidence type="ECO:0000313" key="5">
    <source>
        <dbReference type="Proteomes" id="UP000228781"/>
    </source>
</evidence>
<keyword evidence="2" id="KW-0732">Signal</keyword>
<gene>
    <name evidence="4" type="ORF">CO059_00405</name>
</gene>
<feature type="signal peptide" evidence="2">
    <location>
        <begin position="1"/>
        <end position="30"/>
    </location>
</feature>
<name>A0A2M8EK88_UNCKA</name>
<dbReference type="SUPFAM" id="SSF54001">
    <property type="entry name" value="Cysteine proteinases"/>
    <property type="match status" value="1"/>
</dbReference>
<evidence type="ECO:0000256" key="2">
    <source>
        <dbReference type="SAM" id="SignalP"/>
    </source>
</evidence>
<keyword evidence="1" id="KW-1133">Transmembrane helix</keyword>
<feature type="domain" description="Transglutaminase-like" evidence="3">
    <location>
        <begin position="370"/>
        <end position="443"/>
    </location>
</feature>
<dbReference type="InterPro" id="IPR038765">
    <property type="entry name" value="Papain-like_cys_pep_sf"/>
</dbReference>
<dbReference type="AlphaFoldDB" id="A0A2M8EK88"/>
<keyword evidence="1" id="KW-0812">Transmembrane</keyword>
<reference evidence="5" key="1">
    <citation type="submission" date="2017-09" db="EMBL/GenBank/DDBJ databases">
        <title>Depth-based differentiation of microbial function through sediment-hosted aquifers and enrichment of novel symbionts in the deep terrestrial subsurface.</title>
        <authorList>
            <person name="Probst A.J."/>
            <person name="Ladd B."/>
            <person name="Jarett J.K."/>
            <person name="Geller-Mcgrath D.E."/>
            <person name="Sieber C.M.K."/>
            <person name="Emerson J.B."/>
            <person name="Anantharaman K."/>
            <person name="Thomas B.C."/>
            <person name="Malmstrom R."/>
            <person name="Stieglmeier M."/>
            <person name="Klingl A."/>
            <person name="Woyke T."/>
            <person name="Ryan C.M."/>
            <person name="Banfield J.F."/>
        </authorList>
    </citation>
    <scope>NUCLEOTIDE SEQUENCE [LARGE SCALE GENOMIC DNA]</scope>
</reference>
<feature type="transmembrane region" description="Helical" evidence="1">
    <location>
        <begin position="618"/>
        <end position="638"/>
    </location>
</feature>
<dbReference type="Gene3D" id="3.10.620.30">
    <property type="match status" value="1"/>
</dbReference>
<dbReference type="PANTHER" id="PTHR33490:SF6">
    <property type="entry name" value="SLL1049 PROTEIN"/>
    <property type="match status" value="1"/>
</dbReference>
<dbReference type="InterPro" id="IPR002931">
    <property type="entry name" value="Transglutaminase-like"/>
</dbReference>
<comment type="caution">
    <text evidence="4">The sequence shown here is derived from an EMBL/GenBank/DDBJ whole genome shotgun (WGS) entry which is preliminary data.</text>
</comment>
<dbReference type="Pfam" id="PF01841">
    <property type="entry name" value="Transglut_core"/>
    <property type="match status" value="1"/>
</dbReference>
<protein>
    <recommendedName>
        <fullName evidence="3">Transglutaminase-like domain-containing protein</fullName>
    </recommendedName>
</protein>
<proteinExistence type="predicted"/>
<sequence length="642" mass="71310">MRVAEKIAKGLLILTLFIAFFPLSSSNVFAAENFTSEYDVSYTVVESGLTTVKQEVTITNLTSQFFVSKYSFTIGSEDIRNIKAWDPTGTLTPQIETKGEETVITLNFRARVFGKGRKLKFGISYDFPGLASKNGLLWEVSLLRITGLSGIVHYNLHLSVPKNFGPLLYSYPQPKAIAENDIRRLILYTKSELLKGPPRLAFGKFQLYELHLNYHLENSSFALGYTEIALPPDIPNQQQIVVKNLSPKPVSVRLDEDGNYLARYNLGPWEKKEIVWEGFIALYYHPRDFSKSKIEVIPQTLVDTYTTAAKYWEVEDAAIVAQAQKLIDPNLSAAENAKRIFDFVVKHLSYDYPRFTAEEFWSRLGAATALQKNNQAVCMEYTDLFIALARAAGIPAREVNGFAYTSDDSHRPLSLRFQGGDVLHAWPEVYLPEEGWVMVDPTWSSTSGADYFSVFDLSHIAFVIKGASSEYPLPAGSYKATQGQRDVRVAFSKEVTMTTELPRFAIEVVYPLLSVAPFSTSATIKVRNDSVVSAFNTQITVASDLLEIDGEGLLDLGTIPPLGTKEVKVRLVPQSFRTKGKQQLEVGLAAFGFSGEKVTSAASGETTINPLYLPLSPLYLVAAGGTIILFGLLARFLVRVLL</sequence>
<keyword evidence="1" id="KW-0472">Membrane</keyword>
<accession>A0A2M8EK88</accession>
<dbReference type="EMBL" id="PFSK01000008">
    <property type="protein sequence ID" value="PJC23144.1"/>
    <property type="molecule type" value="Genomic_DNA"/>
</dbReference>